<keyword evidence="2" id="KW-1185">Reference proteome</keyword>
<organism evidence="1 2">
    <name type="scientific">Triticum urartu</name>
    <name type="common">Red wild einkorn</name>
    <name type="synonym">Crithodium urartu</name>
    <dbReference type="NCBI Taxonomy" id="4572"/>
    <lineage>
        <taxon>Eukaryota</taxon>
        <taxon>Viridiplantae</taxon>
        <taxon>Streptophyta</taxon>
        <taxon>Embryophyta</taxon>
        <taxon>Tracheophyta</taxon>
        <taxon>Spermatophyta</taxon>
        <taxon>Magnoliopsida</taxon>
        <taxon>Liliopsida</taxon>
        <taxon>Poales</taxon>
        <taxon>Poaceae</taxon>
        <taxon>BOP clade</taxon>
        <taxon>Pooideae</taxon>
        <taxon>Triticodae</taxon>
        <taxon>Triticeae</taxon>
        <taxon>Triticinae</taxon>
        <taxon>Triticum</taxon>
    </lineage>
</organism>
<dbReference type="Proteomes" id="UP000015106">
    <property type="component" value="Chromosome 7"/>
</dbReference>
<reference evidence="1" key="3">
    <citation type="submission" date="2022-06" db="UniProtKB">
        <authorList>
            <consortium name="EnsemblPlants"/>
        </authorList>
    </citation>
    <scope>IDENTIFICATION</scope>
</reference>
<dbReference type="Gramene" id="TuG1812G0700002619.01.T02">
    <property type="protein sequence ID" value="TuG1812G0700002619.01.T02"/>
    <property type="gene ID" value="TuG1812G0700002619.01"/>
</dbReference>
<sequence>MCYNFASLLLAAHRLIRHRNMMMRRDWLLLGRRNLQHLTD</sequence>
<evidence type="ECO:0000313" key="1">
    <source>
        <dbReference type="EnsemblPlants" id="TuG1812G0700002619.01.T02"/>
    </source>
</evidence>
<accession>A0A8R7V6P7</accession>
<name>A0A8R7V6P7_TRIUA</name>
<reference evidence="2" key="1">
    <citation type="journal article" date="2013" name="Nature">
        <title>Draft genome of the wheat A-genome progenitor Triticum urartu.</title>
        <authorList>
            <person name="Ling H.Q."/>
            <person name="Zhao S."/>
            <person name="Liu D."/>
            <person name="Wang J."/>
            <person name="Sun H."/>
            <person name="Zhang C."/>
            <person name="Fan H."/>
            <person name="Li D."/>
            <person name="Dong L."/>
            <person name="Tao Y."/>
            <person name="Gao C."/>
            <person name="Wu H."/>
            <person name="Li Y."/>
            <person name="Cui Y."/>
            <person name="Guo X."/>
            <person name="Zheng S."/>
            <person name="Wang B."/>
            <person name="Yu K."/>
            <person name="Liang Q."/>
            <person name="Yang W."/>
            <person name="Lou X."/>
            <person name="Chen J."/>
            <person name="Feng M."/>
            <person name="Jian J."/>
            <person name="Zhang X."/>
            <person name="Luo G."/>
            <person name="Jiang Y."/>
            <person name="Liu J."/>
            <person name="Wang Z."/>
            <person name="Sha Y."/>
            <person name="Zhang B."/>
            <person name="Wu H."/>
            <person name="Tang D."/>
            <person name="Shen Q."/>
            <person name="Xue P."/>
            <person name="Zou S."/>
            <person name="Wang X."/>
            <person name="Liu X."/>
            <person name="Wang F."/>
            <person name="Yang Y."/>
            <person name="An X."/>
            <person name="Dong Z."/>
            <person name="Zhang K."/>
            <person name="Zhang X."/>
            <person name="Luo M.C."/>
            <person name="Dvorak J."/>
            <person name="Tong Y."/>
            <person name="Wang J."/>
            <person name="Yang H."/>
            <person name="Li Z."/>
            <person name="Wang D."/>
            <person name="Zhang A."/>
            <person name="Wang J."/>
        </authorList>
    </citation>
    <scope>NUCLEOTIDE SEQUENCE</scope>
    <source>
        <strain evidence="2">cv. G1812</strain>
    </source>
</reference>
<proteinExistence type="predicted"/>
<evidence type="ECO:0000313" key="2">
    <source>
        <dbReference type="Proteomes" id="UP000015106"/>
    </source>
</evidence>
<dbReference type="AlphaFoldDB" id="A0A8R7V6P7"/>
<protein>
    <submittedName>
        <fullName evidence="1">Uncharacterized protein</fullName>
    </submittedName>
</protein>
<dbReference type="EnsemblPlants" id="TuG1812G0700002619.01.T02">
    <property type="protein sequence ID" value="TuG1812G0700002619.01.T02"/>
    <property type="gene ID" value="TuG1812G0700002619.01"/>
</dbReference>
<reference evidence="1" key="2">
    <citation type="submission" date="2018-03" db="EMBL/GenBank/DDBJ databases">
        <title>The Triticum urartu genome reveals the dynamic nature of wheat genome evolution.</title>
        <authorList>
            <person name="Ling H."/>
            <person name="Ma B."/>
            <person name="Shi X."/>
            <person name="Liu H."/>
            <person name="Dong L."/>
            <person name="Sun H."/>
            <person name="Cao Y."/>
            <person name="Gao Q."/>
            <person name="Zheng S."/>
            <person name="Li Y."/>
            <person name="Yu Y."/>
            <person name="Du H."/>
            <person name="Qi M."/>
            <person name="Li Y."/>
            <person name="Yu H."/>
            <person name="Cui Y."/>
            <person name="Wang N."/>
            <person name="Chen C."/>
            <person name="Wu H."/>
            <person name="Zhao Y."/>
            <person name="Zhang J."/>
            <person name="Li Y."/>
            <person name="Zhou W."/>
            <person name="Zhang B."/>
            <person name="Hu W."/>
            <person name="Eijk M."/>
            <person name="Tang J."/>
            <person name="Witsenboer H."/>
            <person name="Zhao S."/>
            <person name="Li Z."/>
            <person name="Zhang A."/>
            <person name="Wang D."/>
            <person name="Liang C."/>
        </authorList>
    </citation>
    <scope>NUCLEOTIDE SEQUENCE [LARGE SCALE GENOMIC DNA]</scope>
    <source>
        <strain evidence="1">cv. G1812</strain>
    </source>
</reference>